<dbReference type="PANTHER" id="PTHR11986">
    <property type="entry name" value="AMINOTRANSFERASE CLASS III"/>
    <property type="match status" value="1"/>
</dbReference>
<comment type="catalytic activity">
    <reaction evidence="5">
        <text>N(2)-acetyl-L-ornithine + 2-oxoglutarate = N-acetyl-L-glutamate 5-semialdehyde + L-glutamate</text>
        <dbReference type="Rhea" id="RHEA:18049"/>
        <dbReference type="ChEBI" id="CHEBI:16810"/>
        <dbReference type="ChEBI" id="CHEBI:29123"/>
        <dbReference type="ChEBI" id="CHEBI:29985"/>
        <dbReference type="ChEBI" id="CHEBI:57805"/>
        <dbReference type="EC" id="2.6.1.11"/>
    </reaction>
</comment>
<keyword evidence="3 5" id="KW-0808">Transferase</keyword>
<protein>
    <recommendedName>
        <fullName evidence="5">Acetylornithine aminotransferase</fullName>
        <shortName evidence="5">ACOAT</shortName>
        <ecNumber evidence="5">2.6.1.11</ecNumber>
    </recommendedName>
</protein>
<feature type="binding site" evidence="5">
    <location>
        <begin position="100"/>
        <end position="101"/>
    </location>
    <ligand>
        <name>pyridoxal 5'-phosphate</name>
        <dbReference type="ChEBI" id="CHEBI:597326"/>
    </ligand>
</feature>
<dbReference type="InterPro" id="IPR049704">
    <property type="entry name" value="Aminotrans_3_PPA_site"/>
</dbReference>
<dbReference type="NCBIfam" id="TIGR00707">
    <property type="entry name" value="argD"/>
    <property type="match status" value="1"/>
</dbReference>
<organism evidence="6 7">
    <name type="scientific">Thiothrix eikelboomii</name>
    <dbReference type="NCBI Taxonomy" id="92487"/>
    <lineage>
        <taxon>Bacteria</taxon>
        <taxon>Pseudomonadati</taxon>
        <taxon>Pseudomonadota</taxon>
        <taxon>Gammaproteobacteria</taxon>
        <taxon>Thiotrichales</taxon>
        <taxon>Thiotrichaceae</taxon>
        <taxon>Thiothrix</taxon>
    </lineage>
</organism>
<sequence length="393" mass="41834">MTTIIKETLMPTYARLPVTFARGQGAVLFDTEGKEYLDAVAGVAVCSLGHARPEVAAAICEQAQRLIHTSNLYQIENQQALGARLCALAGMDNAFFCNSGAEANEAAIKIARLYGHNKGIECPVIIVMSNAFHGRTMATVTATGNPKAQAGFGPLLAGFVRVQYGEAEAVAQQLATDPNIVAVLVEPVQGEGGVQIPSADYLPRLRELCDQYDCLLITDEIQTGMCRTGKWFAFQHTGIQPDVMTLAKALGNGMPIGACLARGKAASVFGYGNHGSTFGGNPLACRAGLAVVEVMEQEQLAQRATELGEYFLTGFRTGLAEVAGVKEVRGKGLMIGIQLERDCGELVKQGLAKGILINVTAGNVIRLLPPLVITQQQADQIITTVIDLIRDFL</sequence>
<comment type="pathway">
    <text evidence="5">Amino-acid biosynthesis; L-arginine biosynthesis; N(2)-acetyl-L-ornithine from L-glutamate: step 4/4.</text>
</comment>
<dbReference type="RefSeq" id="WP_078922221.1">
    <property type="nucleotide sequence ID" value="NZ_FUYB01000006.1"/>
</dbReference>
<dbReference type="Gene3D" id="3.40.640.10">
    <property type="entry name" value="Type I PLP-dependent aspartate aminotransferase-like (Major domain)"/>
    <property type="match status" value="1"/>
</dbReference>
<dbReference type="STRING" id="92487.SAMN02745130_01753"/>
<evidence type="ECO:0000313" key="6">
    <source>
        <dbReference type="EMBL" id="SKA77178.1"/>
    </source>
</evidence>
<dbReference type="EMBL" id="FUYB01000006">
    <property type="protein sequence ID" value="SKA77178.1"/>
    <property type="molecule type" value="Genomic_DNA"/>
</dbReference>
<dbReference type="PIRSF" id="PIRSF000521">
    <property type="entry name" value="Transaminase_4ab_Lys_Orn"/>
    <property type="match status" value="1"/>
</dbReference>
<dbReference type="InterPro" id="IPR005814">
    <property type="entry name" value="Aminotrans_3"/>
</dbReference>
<reference evidence="6 7" key="1">
    <citation type="submission" date="2017-02" db="EMBL/GenBank/DDBJ databases">
        <authorList>
            <person name="Peterson S.W."/>
        </authorList>
    </citation>
    <scope>NUCLEOTIDE SEQUENCE [LARGE SCALE GENOMIC DNA]</scope>
    <source>
        <strain evidence="6 7">ATCC 49788</strain>
    </source>
</reference>
<gene>
    <name evidence="5" type="primary">argD</name>
    <name evidence="6" type="ORF">SAMN02745130_01753</name>
</gene>
<comment type="similarity">
    <text evidence="5">Belongs to the class-III pyridoxal-phosphate-dependent aminotransferase family. ArgD subfamily.</text>
</comment>
<evidence type="ECO:0000256" key="3">
    <source>
        <dbReference type="ARBA" id="ARBA00022679"/>
    </source>
</evidence>
<dbReference type="GO" id="GO:0003992">
    <property type="term" value="F:N2-acetyl-L-ornithine:2-oxoglutarate 5-aminotransferase activity"/>
    <property type="evidence" value="ECO:0007669"/>
    <property type="project" value="UniProtKB-UniRule"/>
</dbReference>
<evidence type="ECO:0000256" key="1">
    <source>
        <dbReference type="ARBA" id="ARBA00022576"/>
    </source>
</evidence>
<keyword evidence="1 5" id="KW-0032">Aminotransferase</keyword>
<feature type="binding site" evidence="5">
    <location>
        <begin position="219"/>
        <end position="222"/>
    </location>
    <ligand>
        <name>pyridoxal 5'-phosphate</name>
        <dbReference type="ChEBI" id="CHEBI:597326"/>
    </ligand>
</feature>
<evidence type="ECO:0000256" key="2">
    <source>
        <dbReference type="ARBA" id="ARBA00022605"/>
    </source>
</evidence>
<dbReference type="AlphaFoldDB" id="A0A1T4WJU1"/>
<dbReference type="GO" id="GO:0005737">
    <property type="term" value="C:cytoplasm"/>
    <property type="evidence" value="ECO:0007669"/>
    <property type="project" value="UniProtKB-SubCell"/>
</dbReference>
<dbReference type="HAMAP" id="MF_01107">
    <property type="entry name" value="ArgD_aminotrans_3"/>
    <property type="match status" value="1"/>
</dbReference>
<dbReference type="PANTHER" id="PTHR11986:SF79">
    <property type="entry name" value="ACETYLORNITHINE AMINOTRANSFERASE, MITOCHONDRIAL"/>
    <property type="match status" value="1"/>
</dbReference>
<comment type="subcellular location">
    <subcellularLocation>
        <location evidence="5">Cytoplasm</location>
    </subcellularLocation>
</comment>
<dbReference type="PROSITE" id="PS00600">
    <property type="entry name" value="AA_TRANSFER_CLASS_3"/>
    <property type="match status" value="1"/>
</dbReference>
<accession>A0A1T4WJU1</accession>
<keyword evidence="4 5" id="KW-0663">Pyridoxal phosphate</keyword>
<comment type="miscellaneous">
    <text evidence="5">May also have succinyldiaminopimelate aminotransferase activity, thus carrying out the corresponding step in lysine biosynthesis.</text>
</comment>
<proteinExistence type="inferred from homology"/>
<dbReference type="Gene3D" id="3.90.1150.10">
    <property type="entry name" value="Aspartate Aminotransferase, domain 1"/>
    <property type="match status" value="1"/>
</dbReference>
<dbReference type="InterPro" id="IPR015424">
    <property type="entry name" value="PyrdxlP-dep_Trfase"/>
</dbReference>
<dbReference type="InterPro" id="IPR015422">
    <property type="entry name" value="PyrdxlP-dep_Trfase_small"/>
</dbReference>
<comment type="subunit">
    <text evidence="5">Homodimer.</text>
</comment>
<dbReference type="Proteomes" id="UP000190460">
    <property type="component" value="Unassembled WGS sequence"/>
</dbReference>
<feature type="binding site" evidence="5">
    <location>
        <position position="135"/>
    </location>
    <ligand>
        <name>N(2)-acetyl-L-ornithine</name>
        <dbReference type="ChEBI" id="CHEBI:57805"/>
    </ligand>
</feature>
<keyword evidence="5" id="KW-0055">Arginine biosynthesis</keyword>
<evidence type="ECO:0000256" key="4">
    <source>
        <dbReference type="ARBA" id="ARBA00022898"/>
    </source>
</evidence>
<dbReference type="SUPFAM" id="SSF53383">
    <property type="entry name" value="PLP-dependent transferases"/>
    <property type="match status" value="1"/>
</dbReference>
<evidence type="ECO:0000256" key="5">
    <source>
        <dbReference type="HAMAP-Rule" id="MF_01107"/>
    </source>
</evidence>
<feature type="binding site" evidence="5">
    <location>
        <position position="132"/>
    </location>
    <ligand>
        <name>pyridoxal 5'-phosphate</name>
        <dbReference type="ChEBI" id="CHEBI:597326"/>
    </ligand>
</feature>
<feature type="modified residue" description="N6-(pyridoxal phosphate)lysine" evidence="5">
    <location>
        <position position="248"/>
    </location>
</feature>
<feature type="binding site" evidence="5">
    <location>
        <position position="276"/>
    </location>
    <ligand>
        <name>N(2)-acetyl-L-ornithine</name>
        <dbReference type="ChEBI" id="CHEBI:57805"/>
    </ligand>
</feature>
<dbReference type="GO" id="GO:0006526">
    <property type="term" value="P:L-arginine biosynthetic process"/>
    <property type="evidence" value="ECO:0007669"/>
    <property type="project" value="UniProtKB-UniRule"/>
</dbReference>
<dbReference type="Pfam" id="PF00202">
    <property type="entry name" value="Aminotran_3"/>
    <property type="match status" value="1"/>
</dbReference>
<evidence type="ECO:0000313" key="7">
    <source>
        <dbReference type="Proteomes" id="UP000190460"/>
    </source>
</evidence>
<dbReference type="InterPro" id="IPR050103">
    <property type="entry name" value="Class-III_PLP-dep_AT"/>
</dbReference>
<dbReference type="InterPro" id="IPR004636">
    <property type="entry name" value="AcOrn/SuccOrn_fam"/>
</dbReference>
<dbReference type="GO" id="GO:0042802">
    <property type="term" value="F:identical protein binding"/>
    <property type="evidence" value="ECO:0007669"/>
    <property type="project" value="TreeGrafter"/>
</dbReference>
<dbReference type="UniPathway" id="UPA00068">
    <property type="reaction ID" value="UER00109"/>
</dbReference>
<comment type="cofactor">
    <cofactor evidence="5">
        <name>pyridoxal 5'-phosphate</name>
        <dbReference type="ChEBI" id="CHEBI:597326"/>
    </cofactor>
    <text evidence="5">Binds 1 pyridoxal phosphate per subunit.</text>
</comment>
<keyword evidence="5" id="KW-0963">Cytoplasm</keyword>
<feature type="binding site" evidence="5">
    <location>
        <position position="277"/>
    </location>
    <ligand>
        <name>pyridoxal 5'-phosphate</name>
        <dbReference type="ChEBI" id="CHEBI:597326"/>
    </ligand>
</feature>
<keyword evidence="2 5" id="KW-0028">Amino-acid biosynthesis</keyword>
<dbReference type="NCBIfam" id="NF002325">
    <property type="entry name" value="PRK01278.1"/>
    <property type="match status" value="1"/>
</dbReference>
<name>A0A1T4WJU1_9GAMM</name>
<dbReference type="EC" id="2.6.1.11" evidence="5"/>
<dbReference type="GO" id="GO:0030170">
    <property type="term" value="F:pyridoxal phosphate binding"/>
    <property type="evidence" value="ECO:0007669"/>
    <property type="project" value="InterPro"/>
</dbReference>
<dbReference type="FunFam" id="3.40.640.10:FF:000004">
    <property type="entry name" value="Acetylornithine aminotransferase"/>
    <property type="match status" value="1"/>
</dbReference>
<dbReference type="InterPro" id="IPR015421">
    <property type="entry name" value="PyrdxlP-dep_Trfase_major"/>
</dbReference>
<keyword evidence="7" id="KW-1185">Reference proteome</keyword>
<dbReference type="CDD" id="cd00610">
    <property type="entry name" value="OAT_like"/>
    <property type="match status" value="1"/>
</dbReference>